<feature type="non-terminal residue" evidence="1">
    <location>
        <position position="193"/>
    </location>
</feature>
<name>A0A0B6YMC8_9EUPU</name>
<dbReference type="AlphaFoldDB" id="A0A0B6YMC8"/>
<organism evidence="1">
    <name type="scientific">Arion vulgaris</name>
    <dbReference type="NCBI Taxonomy" id="1028688"/>
    <lineage>
        <taxon>Eukaryota</taxon>
        <taxon>Metazoa</taxon>
        <taxon>Spiralia</taxon>
        <taxon>Lophotrochozoa</taxon>
        <taxon>Mollusca</taxon>
        <taxon>Gastropoda</taxon>
        <taxon>Heterobranchia</taxon>
        <taxon>Euthyneura</taxon>
        <taxon>Panpulmonata</taxon>
        <taxon>Eupulmonata</taxon>
        <taxon>Stylommatophora</taxon>
        <taxon>Helicina</taxon>
        <taxon>Arionoidea</taxon>
        <taxon>Arionidae</taxon>
        <taxon>Arion</taxon>
    </lineage>
</organism>
<accession>A0A0B6YMC8</accession>
<gene>
    <name evidence="1" type="primary">ORF30000</name>
</gene>
<proteinExistence type="predicted"/>
<evidence type="ECO:0000313" key="1">
    <source>
        <dbReference type="EMBL" id="CEK57369.1"/>
    </source>
</evidence>
<protein>
    <submittedName>
        <fullName evidence="1">Uncharacterized protein</fullName>
    </submittedName>
</protein>
<sequence>MKERNVWKRRMETVQNAYDNMAHCYSCTDETCTSILPELFLNSPASSYKQQFMVYLEGNEEPNIKRTKSELTNYVSSCSNSCLPERSSVPFSCGFVINNSIHGQNKCTVSQQDISLRQVRTSPGQLYKIHSDIGTTPTGVQTLPNKASNSNSTNISRCVFPDKQLVAPDEIKERICFKPQRIAPGEINETICL</sequence>
<reference evidence="1" key="1">
    <citation type="submission" date="2014-12" db="EMBL/GenBank/DDBJ databases">
        <title>Insight into the proteome of Arion vulgaris.</title>
        <authorList>
            <person name="Aradska J."/>
            <person name="Bulat T."/>
            <person name="Smidak R."/>
            <person name="Sarate P."/>
            <person name="Gangsoo J."/>
            <person name="Sialana F."/>
            <person name="Bilban M."/>
            <person name="Lubec G."/>
        </authorList>
    </citation>
    <scope>NUCLEOTIDE SEQUENCE</scope>
    <source>
        <tissue evidence="1">Skin</tissue>
    </source>
</reference>
<dbReference type="EMBL" id="HACG01010504">
    <property type="protein sequence ID" value="CEK57369.1"/>
    <property type="molecule type" value="Transcribed_RNA"/>
</dbReference>